<name>A0ABW2RDZ0_9BURK</name>
<gene>
    <name evidence="1" type="ORF">ACFQNJ_17325</name>
</gene>
<dbReference type="EMBL" id="JBHTBX010000015">
    <property type="protein sequence ID" value="MFC7436273.1"/>
    <property type="molecule type" value="Genomic_DNA"/>
</dbReference>
<protein>
    <recommendedName>
        <fullName evidence="3">Response regulator receiver domain-containing protein</fullName>
    </recommendedName>
</protein>
<organism evidence="1 2">
    <name type="scientific">Hydrogenophaga bisanensis</name>
    <dbReference type="NCBI Taxonomy" id="439611"/>
    <lineage>
        <taxon>Bacteria</taxon>
        <taxon>Pseudomonadati</taxon>
        <taxon>Pseudomonadota</taxon>
        <taxon>Betaproteobacteria</taxon>
        <taxon>Burkholderiales</taxon>
        <taxon>Comamonadaceae</taxon>
        <taxon>Hydrogenophaga</taxon>
    </lineage>
</organism>
<proteinExistence type="predicted"/>
<evidence type="ECO:0008006" key="3">
    <source>
        <dbReference type="Google" id="ProtNLM"/>
    </source>
</evidence>
<dbReference type="Gene3D" id="3.40.50.2300">
    <property type="match status" value="1"/>
</dbReference>
<dbReference type="SUPFAM" id="SSF52172">
    <property type="entry name" value="CheY-like"/>
    <property type="match status" value="1"/>
</dbReference>
<evidence type="ECO:0000313" key="1">
    <source>
        <dbReference type="EMBL" id="MFC7436273.1"/>
    </source>
</evidence>
<dbReference type="InterPro" id="IPR011006">
    <property type="entry name" value="CheY-like_superfamily"/>
</dbReference>
<comment type="caution">
    <text evidence="1">The sequence shown here is derived from an EMBL/GenBank/DDBJ whole genome shotgun (WGS) entry which is preliminary data.</text>
</comment>
<dbReference type="RefSeq" id="WP_382259809.1">
    <property type="nucleotide sequence ID" value="NZ_JBHTBX010000015.1"/>
</dbReference>
<evidence type="ECO:0000313" key="2">
    <source>
        <dbReference type="Proteomes" id="UP001596495"/>
    </source>
</evidence>
<keyword evidence="2" id="KW-1185">Reference proteome</keyword>
<accession>A0ABW2RDZ0</accession>
<dbReference type="Proteomes" id="UP001596495">
    <property type="component" value="Unassembled WGS sequence"/>
</dbReference>
<sequence length="411" mass="45765">MTFPLLKTPQRVLYVDDKGSFLEALRKSLPFTHSRYFSTSPETAVYRMEAEGVHWRKLEALLAEPAAPDFNERRFGMASRVIASHFSSWSRFNLTSVVVVDYSMPVMNGLEMIRTLGAWPGRRILLTGEADYNVAVAAFNAGLIQRFIPKDQRDLVTVLRKACDEMHSTVCAHIGQMLRPTLSQENKDLLDTPTVAAALTKKIDELMWDEYVVIGRPFGLLGLSHDGPLQWLQLETTDSLEQLAEIASEDGLRGIDVDGIRSGQFILTSEIHRELELNGEPPLVEAEIIHEHPTLYCGVYDLPHKPVTADVYGFDDIIAPADEAHSLLRDLAASHTSLSATTIDNRAEPSEAMRRYLKEQSVGVTDVDTVLKRIGSFVKQSPIHRDALSTALLKSGLPNDLKSLVTRSMQG</sequence>
<reference evidence="2" key="1">
    <citation type="journal article" date="2019" name="Int. J. Syst. Evol. Microbiol.">
        <title>The Global Catalogue of Microorganisms (GCM) 10K type strain sequencing project: providing services to taxonomists for standard genome sequencing and annotation.</title>
        <authorList>
            <consortium name="The Broad Institute Genomics Platform"/>
            <consortium name="The Broad Institute Genome Sequencing Center for Infectious Disease"/>
            <person name="Wu L."/>
            <person name="Ma J."/>
        </authorList>
    </citation>
    <scope>NUCLEOTIDE SEQUENCE [LARGE SCALE GENOMIC DNA]</scope>
    <source>
        <strain evidence="2">CCUG 54518</strain>
    </source>
</reference>